<dbReference type="InterPro" id="IPR029069">
    <property type="entry name" value="HotDog_dom_sf"/>
</dbReference>
<name>A0A8K0P774_LADFU</name>
<dbReference type="InterPro" id="IPR011989">
    <property type="entry name" value="ARM-like"/>
</dbReference>
<dbReference type="EMBL" id="KZ308836">
    <property type="protein sequence ID" value="KAG8234663.1"/>
    <property type="molecule type" value="Genomic_DNA"/>
</dbReference>
<dbReference type="SUPFAM" id="SSF48371">
    <property type="entry name" value="ARM repeat"/>
    <property type="match status" value="1"/>
</dbReference>
<evidence type="ECO:0000313" key="1">
    <source>
        <dbReference type="EMBL" id="KAG8234663.1"/>
    </source>
</evidence>
<dbReference type="InterPro" id="IPR042462">
    <property type="entry name" value="ARMC7"/>
</dbReference>
<gene>
    <name evidence="1" type="ORF">J437_LFUL006552</name>
</gene>
<keyword evidence="2" id="KW-1185">Reference proteome</keyword>
<dbReference type="Proteomes" id="UP000792457">
    <property type="component" value="Unassembled WGS sequence"/>
</dbReference>
<dbReference type="Gene3D" id="3.10.129.10">
    <property type="entry name" value="Hotdog Thioesterase"/>
    <property type="match status" value="1"/>
</dbReference>
<comment type="caution">
    <text evidence="1">The sequence shown here is derived from an EMBL/GenBank/DDBJ whole genome shotgun (WGS) entry which is preliminary data.</text>
</comment>
<evidence type="ECO:0008006" key="3">
    <source>
        <dbReference type="Google" id="ProtNLM"/>
    </source>
</evidence>
<evidence type="ECO:0000313" key="2">
    <source>
        <dbReference type="Proteomes" id="UP000792457"/>
    </source>
</evidence>
<dbReference type="AlphaFoldDB" id="A0A8K0P774"/>
<dbReference type="InterPro" id="IPR016024">
    <property type="entry name" value="ARM-type_fold"/>
</dbReference>
<dbReference type="SUPFAM" id="SSF54637">
    <property type="entry name" value="Thioesterase/thiol ester dehydrase-isomerase"/>
    <property type="match status" value="1"/>
</dbReference>
<reference evidence="1" key="1">
    <citation type="submission" date="2013-04" db="EMBL/GenBank/DDBJ databases">
        <authorList>
            <person name="Qu J."/>
            <person name="Murali S.C."/>
            <person name="Bandaranaike D."/>
            <person name="Bellair M."/>
            <person name="Blankenburg K."/>
            <person name="Chao H."/>
            <person name="Dinh H."/>
            <person name="Doddapaneni H."/>
            <person name="Downs B."/>
            <person name="Dugan-Rocha S."/>
            <person name="Elkadiri S."/>
            <person name="Gnanaolivu R.D."/>
            <person name="Hernandez B."/>
            <person name="Javaid M."/>
            <person name="Jayaseelan J.C."/>
            <person name="Lee S."/>
            <person name="Li M."/>
            <person name="Ming W."/>
            <person name="Munidasa M."/>
            <person name="Muniz J."/>
            <person name="Nguyen L."/>
            <person name="Ongeri F."/>
            <person name="Osuji N."/>
            <person name="Pu L.-L."/>
            <person name="Puazo M."/>
            <person name="Qu C."/>
            <person name="Quiroz J."/>
            <person name="Raj R."/>
            <person name="Weissenberger G."/>
            <person name="Xin Y."/>
            <person name="Zou X."/>
            <person name="Han Y."/>
            <person name="Richards S."/>
            <person name="Worley K."/>
            <person name="Muzny D."/>
            <person name="Gibbs R."/>
        </authorList>
    </citation>
    <scope>NUCLEOTIDE SEQUENCE</scope>
    <source>
        <strain evidence="1">Sampled in the wild</strain>
    </source>
</reference>
<protein>
    <recommendedName>
        <fullName evidence="3">Armadillo repeat-containing protein 7</fullName>
    </recommendedName>
</protein>
<proteinExistence type="predicted"/>
<dbReference type="PANTHER" id="PTHR46263">
    <property type="entry name" value="ARMADILLO REPEAT-CONTAINING PROTEIN 7"/>
    <property type="match status" value="1"/>
</dbReference>
<sequence>MFSTEEDLIRRTGKNGVPRKDFLQELVDEFQATDSEEAKEQVLANLANFAYDPINYKFFRELKVIDLFLDQITEGTETLSHFSLAGLCNLCLDPENKEYILNCGGVRLVASCLSTRNVEALMNAITTLQFLITPESKAEITCPEIVDCMVRLSRSHNPRIKNLAVIFLEDYCSDSKAHQTAYPSNSSLSTMERFMESKKQIQILQSEELLEIIEGEIQNVRAVDFLTIVGLAKSRLFCSGKINGENNVFPPIYVGAKVVVTQTISKDKVESFAKATDDWNPVHFDSEEHAMKQSTALNSQKIKSKAAQGNAAIVHGALLNGIVSGVIGTKLPGPGTLLVSQTLNYVAALPVGSQVEVEVEVIGCKRREVNVMYKVVSCVDGLVVMNGQARLMVPKGRITRLG</sequence>
<dbReference type="InterPro" id="IPR000225">
    <property type="entry name" value="Armadillo"/>
</dbReference>
<dbReference type="Pfam" id="PF00514">
    <property type="entry name" value="Arm"/>
    <property type="match status" value="1"/>
</dbReference>
<organism evidence="1 2">
    <name type="scientific">Ladona fulva</name>
    <name type="common">Scarce chaser dragonfly</name>
    <name type="synonym">Libellula fulva</name>
    <dbReference type="NCBI Taxonomy" id="123851"/>
    <lineage>
        <taxon>Eukaryota</taxon>
        <taxon>Metazoa</taxon>
        <taxon>Ecdysozoa</taxon>
        <taxon>Arthropoda</taxon>
        <taxon>Hexapoda</taxon>
        <taxon>Insecta</taxon>
        <taxon>Pterygota</taxon>
        <taxon>Palaeoptera</taxon>
        <taxon>Odonata</taxon>
        <taxon>Epiprocta</taxon>
        <taxon>Anisoptera</taxon>
        <taxon>Libelluloidea</taxon>
        <taxon>Libellulidae</taxon>
        <taxon>Ladona</taxon>
    </lineage>
</organism>
<reference evidence="1" key="2">
    <citation type="submission" date="2017-10" db="EMBL/GenBank/DDBJ databases">
        <title>Ladona fulva Genome sequencing and assembly.</title>
        <authorList>
            <person name="Murali S."/>
            <person name="Richards S."/>
            <person name="Bandaranaike D."/>
            <person name="Bellair M."/>
            <person name="Blankenburg K."/>
            <person name="Chao H."/>
            <person name="Dinh H."/>
            <person name="Doddapaneni H."/>
            <person name="Dugan-Rocha S."/>
            <person name="Elkadiri S."/>
            <person name="Gnanaolivu R."/>
            <person name="Hernandez B."/>
            <person name="Skinner E."/>
            <person name="Javaid M."/>
            <person name="Lee S."/>
            <person name="Li M."/>
            <person name="Ming W."/>
            <person name="Munidasa M."/>
            <person name="Muniz J."/>
            <person name="Nguyen L."/>
            <person name="Hughes D."/>
            <person name="Osuji N."/>
            <person name="Pu L.-L."/>
            <person name="Puazo M."/>
            <person name="Qu C."/>
            <person name="Quiroz J."/>
            <person name="Raj R."/>
            <person name="Weissenberger G."/>
            <person name="Xin Y."/>
            <person name="Zou X."/>
            <person name="Han Y."/>
            <person name="Worley K."/>
            <person name="Muzny D."/>
            <person name="Gibbs R."/>
        </authorList>
    </citation>
    <scope>NUCLEOTIDE SEQUENCE</scope>
    <source>
        <strain evidence="1">Sampled in the wild</strain>
    </source>
</reference>
<dbReference type="PANTHER" id="PTHR46263:SF1">
    <property type="entry name" value="ARMADILLO REPEAT-CONTAINING PROTEIN 7"/>
    <property type="match status" value="1"/>
</dbReference>
<dbReference type="Gene3D" id="1.25.10.10">
    <property type="entry name" value="Leucine-rich Repeat Variant"/>
    <property type="match status" value="1"/>
</dbReference>
<dbReference type="OrthoDB" id="201709at2759"/>
<accession>A0A8K0P774</accession>